<evidence type="ECO:0000256" key="6">
    <source>
        <dbReference type="ARBA" id="ARBA00023027"/>
    </source>
</evidence>
<evidence type="ECO:0000259" key="9">
    <source>
        <dbReference type="Pfam" id="PF00881"/>
    </source>
</evidence>
<dbReference type="InterPro" id="IPR029479">
    <property type="entry name" value="Nitroreductase"/>
</dbReference>
<dbReference type="AlphaFoldDB" id="A0A398CYN3"/>
<dbReference type="EMBL" id="QXJM01000027">
    <property type="protein sequence ID" value="RIE04341.1"/>
    <property type="molecule type" value="Genomic_DNA"/>
</dbReference>
<reference evidence="10 11" key="1">
    <citation type="submission" date="2018-09" db="EMBL/GenBank/DDBJ databases">
        <title>Cohnella cavernae sp. nov., isolated from a karst cave.</title>
        <authorList>
            <person name="Zhu H."/>
        </authorList>
    </citation>
    <scope>NUCLEOTIDE SEQUENCE [LARGE SCALE GENOMIC DNA]</scope>
    <source>
        <strain evidence="10 11">K2E09-144</strain>
    </source>
</reference>
<comment type="similarity">
    <text evidence="1 7">Belongs to the nitroreductase family.</text>
</comment>
<evidence type="ECO:0000256" key="1">
    <source>
        <dbReference type="ARBA" id="ARBA00007118"/>
    </source>
</evidence>
<keyword evidence="11" id="KW-1185">Reference proteome</keyword>
<proteinExistence type="inferred from homology"/>
<feature type="binding site" description="in other chain" evidence="8">
    <location>
        <begin position="137"/>
        <end position="139"/>
    </location>
    <ligand>
        <name>FMN</name>
        <dbReference type="ChEBI" id="CHEBI:58210"/>
        <note>ligand shared between dimeric partners</note>
    </ligand>
</feature>
<sequence length="190" mass="20879">MNVEEAIRTRRSIGKVKDEPVPRELLERMLEAAVWAPNHHQTEPWKFVVMTGEGRKTLGRAYAEIASGHSPNLSEQERAELHKREEAKANRAPVVIAVVCSPSEAPRVSRAEEFAAANSAVQNLLLSAHASGLGAVWRSGDPMYHPAMKSAFGLQPQEELVGLVYVGYPDLQPPEGKRIPAASKTIWIEA</sequence>
<dbReference type="InterPro" id="IPR026021">
    <property type="entry name" value="YdjA-like"/>
</dbReference>
<dbReference type="Pfam" id="PF00881">
    <property type="entry name" value="Nitroreductase"/>
    <property type="match status" value="1"/>
</dbReference>
<evidence type="ECO:0000256" key="2">
    <source>
        <dbReference type="ARBA" id="ARBA00022630"/>
    </source>
</evidence>
<keyword evidence="3 7" id="KW-0288">FMN</keyword>
<keyword evidence="6 7" id="KW-0520">NAD</keyword>
<dbReference type="GO" id="GO:0016491">
    <property type="term" value="F:oxidoreductase activity"/>
    <property type="evidence" value="ECO:0007669"/>
    <property type="project" value="UniProtKB-UniRule"/>
</dbReference>
<dbReference type="Gene3D" id="3.40.109.10">
    <property type="entry name" value="NADH Oxidase"/>
    <property type="match status" value="1"/>
</dbReference>
<dbReference type="CDD" id="cd02135">
    <property type="entry name" value="YdjA-like"/>
    <property type="match status" value="1"/>
</dbReference>
<evidence type="ECO:0000313" key="11">
    <source>
        <dbReference type="Proteomes" id="UP000266340"/>
    </source>
</evidence>
<dbReference type="InterPro" id="IPR000415">
    <property type="entry name" value="Nitroreductase-like"/>
</dbReference>
<dbReference type="PANTHER" id="PTHR43821:SF1">
    <property type="entry name" value="NAD(P)H NITROREDUCTASE YDJA-RELATED"/>
    <property type="match status" value="1"/>
</dbReference>
<dbReference type="InterPro" id="IPR052530">
    <property type="entry name" value="NAD(P)H_nitroreductase"/>
</dbReference>
<evidence type="ECO:0000256" key="8">
    <source>
        <dbReference type="PIRSR" id="PIRSR000232-1"/>
    </source>
</evidence>
<feature type="binding site" evidence="8">
    <location>
        <position position="39"/>
    </location>
    <ligand>
        <name>FMN</name>
        <dbReference type="ChEBI" id="CHEBI:58210"/>
        <note>ligand shared between dimeric partners</note>
    </ligand>
</feature>
<feature type="domain" description="Nitroreductase" evidence="9">
    <location>
        <begin position="7"/>
        <end position="168"/>
    </location>
</feature>
<keyword evidence="5 7" id="KW-0560">Oxidoreductase</keyword>
<dbReference type="OrthoDB" id="9804207at2"/>
<evidence type="ECO:0000256" key="7">
    <source>
        <dbReference type="PIRNR" id="PIRNR000232"/>
    </source>
</evidence>
<evidence type="ECO:0000313" key="10">
    <source>
        <dbReference type="EMBL" id="RIE04341.1"/>
    </source>
</evidence>
<organism evidence="10 11">
    <name type="scientific">Cohnella faecalis</name>
    <dbReference type="NCBI Taxonomy" id="2315694"/>
    <lineage>
        <taxon>Bacteria</taxon>
        <taxon>Bacillati</taxon>
        <taxon>Bacillota</taxon>
        <taxon>Bacilli</taxon>
        <taxon>Bacillales</taxon>
        <taxon>Paenibacillaceae</taxon>
        <taxon>Cohnella</taxon>
    </lineage>
</organism>
<evidence type="ECO:0000256" key="4">
    <source>
        <dbReference type="ARBA" id="ARBA00022857"/>
    </source>
</evidence>
<dbReference type="PANTHER" id="PTHR43821">
    <property type="entry name" value="NAD(P)H NITROREDUCTASE YDJA-RELATED"/>
    <property type="match status" value="1"/>
</dbReference>
<evidence type="ECO:0000256" key="3">
    <source>
        <dbReference type="ARBA" id="ARBA00022643"/>
    </source>
</evidence>
<keyword evidence="4 7" id="KW-0521">NADP</keyword>
<feature type="binding site" description="in other chain" evidence="8">
    <location>
        <begin position="10"/>
        <end position="12"/>
    </location>
    <ligand>
        <name>FMN</name>
        <dbReference type="ChEBI" id="CHEBI:58210"/>
        <note>ligand shared between dimeric partners</note>
    </ligand>
</feature>
<dbReference type="PIRSF" id="PIRSF000232">
    <property type="entry name" value="YdjA"/>
    <property type="match status" value="1"/>
</dbReference>
<comment type="caution">
    <text evidence="10">The sequence shown here is derived from an EMBL/GenBank/DDBJ whole genome shotgun (WGS) entry which is preliminary data.</text>
</comment>
<evidence type="ECO:0000256" key="5">
    <source>
        <dbReference type="ARBA" id="ARBA00023002"/>
    </source>
</evidence>
<comment type="cofactor">
    <cofactor evidence="8">
        <name>FMN</name>
        <dbReference type="ChEBI" id="CHEBI:58210"/>
    </cofactor>
    <text evidence="8">Binds 1 FMN per subunit.</text>
</comment>
<dbReference type="EC" id="1.-.-.-" evidence="7"/>
<dbReference type="RefSeq" id="WP_119148382.1">
    <property type="nucleotide sequence ID" value="NZ_JBHSOV010000042.1"/>
</dbReference>
<accession>A0A398CYN3</accession>
<keyword evidence="2 7" id="KW-0285">Flavoprotein</keyword>
<dbReference type="SUPFAM" id="SSF55469">
    <property type="entry name" value="FMN-dependent nitroreductase-like"/>
    <property type="match status" value="1"/>
</dbReference>
<dbReference type="Proteomes" id="UP000266340">
    <property type="component" value="Unassembled WGS sequence"/>
</dbReference>
<name>A0A398CYN3_9BACL</name>
<gene>
    <name evidence="10" type="ORF">D3H35_07000</name>
</gene>
<protein>
    <recommendedName>
        <fullName evidence="7">Putative NAD(P)H nitroreductase</fullName>
        <ecNumber evidence="7">1.-.-.-</ecNumber>
    </recommendedName>
</protein>